<dbReference type="Proteomes" id="UP000248966">
    <property type="component" value="Unassembled WGS sequence"/>
</dbReference>
<protein>
    <submittedName>
        <fullName evidence="1">Uncharacterized protein</fullName>
    </submittedName>
</protein>
<proteinExistence type="predicted"/>
<name>A0A328N9F7_9ACTN</name>
<reference evidence="1 2" key="1">
    <citation type="submission" date="2018-03" db="EMBL/GenBank/DDBJ databases">
        <title>Defining the species Micromonospora saelicesensis and Micromonospora noduli under the framework of genomics.</title>
        <authorList>
            <person name="Riesco R."/>
            <person name="Trujillo M.E."/>
        </authorList>
    </citation>
    <scope>NUCLEOTIDE SEQUENCE [LARGE SCALE GENOMIC DNA]</scope>
    <source>
        <strain evidence="1 2">LAH08</strain>
    </source>
</reference>
<organism evidence="1 2">
    <name type="scientific">Micromonospora noduli</name>
    <dbReference type="NCBI Taxonomy" id="709876"/>
    <lineage>
        <taxon>Bacteria</taxon>
        <taxon>Bacillati</taxon>
        <taxon>Actinomycetota</taxon>
        <taxon>Actinomycetes</taxon>
        <taxon>Micromonosporales</taxon>
        <taxon>Micromonosporaceae</taxon>
        <taxon>Micromonospora</taxon>
    </lineage>
</organism>
<dbReference type="AlphaFoldDB" id="A0A328N9F7"/>
<sequence>MLTRATQPTTALRPRSPALGRWLRLPARIATACTGTDLTLVGDVASTEYAWGYAIRREWPDGAHDLFGFTPDTETAIRRLNRDQSFWRGGPVRPTAVYLVPANAADVVAHPVDGCRRSGCPDLPQRGQR</sequence>
<gene>
    <name evidence="1" type="ORF">LAH08_03018</name>
</gene>
<evidence type="ECO:0000313" key="1">
    <source>
        <dbReference type="EMBL" id="RAO00765.1"/>
    </source>
</evidence>
<evidence type="ECO:0000313" key="2">
    <source>
        <dbReference type="Proteomes" id="UP000248966"/>
    </source>
</evidence>
<accession>A0A328N9F7</accession>
<dbReference type="EMBL" id="PYAA01000017">
    <property type="protein sequence ID" value="RAO00765.1"/>
    <property type="molecule type" value="Genomic_DNA"/>
</dbReference>
<comment type="caution">
    <text evidence="1">The sequence shown here is derived from an EMBL/GenBank/DDBJ whole genome shotgun (WGS) entry which is preliminary data.</text>
</comment>